<dbReference type="SUPFAM" id="SSF55785">
    <property type="entry name" value="PYP-like sensor domain (PAS domain)"/>
    <property type="match status" value="1"/>
</dbReference>
<evidence type="ECO:0000259" key="13">
    <source>
        <dbReference type="PROSITE" id="PS50112"/>
    </source>
</evidence>
<feature type="domain" description="PAS" evidence="13">
    <location>
        <begin position="373"/>
        <end position="443"/>
    </location>
</feature>
<evidence type="ECO:0000256" key="12">
    <source>
        <dbReference type="SAM" id="Phobius"/>
    </source>
</evidence>
<dbReference type="Gene3D" id="3.30.70.270">
    <property type="match status" value="1"/>
</dbReference>
<evidence type="ECO:0000256" key="10">
    <source>
        <dbReference type="ARBA" id="ARBA00023012"/>
    </source>
</evidence>
<dbReference type="NCBIfam" id="TIGR00229">
    <property type="entry name" value="sensory_box"/>
    <property type="match status" value="1"/>
</dbReference>
<reference evidence="17 18" key="1">
    <citation type="submission" date="2014-06" db="EMBL/GenBank/DDBJ databases">
        <title>Draft genome sequence of an extremely salt tolerant bacteria Halomonas salina/CIFRI 1.</title>
        <authorList>
            <person name="Behera B.D."/>
            <person name="Meena D.K."/>
            <person name="Das P."/>
            <person name="Maharana J."/>
            <person name="Paria P."/>
            <person name="Sharma A.P."/>
            <person name="Shamsudheen K.V."/>
            <person name="Rijit J."/>
            <person name="Dixit V."/>
            <person name="Verma A."/>
            <person name="Scaria V."/>
            <person name="Sivasubbu S."/>
        </authorList>
    </citation>
    <scope>NUCLEOTIDE SEQUENCE [LARGE SCALE GENOMIC DNA]</scope>
    <source>
        <strain evidence="17 18">CIFRI 1</strain>
    </source>
</reference>
<dbReference type="CDD" id="cd01949">
    <property type="entry name" value="GGDEF"/>
    <property type="match status" value="1"/>
</dbReference>
<name>A0ABR4WVE6_9GAMM</name>
<dbReference type="InterPro" id="IPR000014">
    <property type="entry name" value="PAS"/>
</dbReference>
<feature type="transmembrane region" description="Helical" evidence="12">
    <location>
        <begin position="21"/>
        <end position="39"/>
    </location>
</feature>
<dbReference type="PROSITE" id="PS50885">
    <property type="entry name" value="HAMP"/>
    <property type="match status" value="1"/>
</dbReference>
<dbReference type="InterPro" id="IPR000700">
    <property type="entry name" value="PAS-assoc_C"/>
</dbReference>
<dbReference type="SMART" id="SM00086">
    <property type="entry name" value="PAC"/>
    <property type="match status" value="1"/>
</dbReference>
<keyword evidence="7" id="KW-0418">Kinase</keyword>
<evidence type="ECO:0000256" key="8">
    <source>
        <dbReference type="ARBA" id="ARBA00022840"/>
    </source>
</evidence>
<keyword evidence="6" id="KW-0547">Nucleotide-binding</keyword>
<feature type="domain" description="HAMP" evidence="15">
    <location>
        <begin position="316"/>
        <end position="358"/>
    </location>
</feature>
<dbReference type="SUPFAM" id="SSF55073">
    <property type="entry name" value="Nucleotide cyclase"/>
    <property type="match status" value="1"/>
</dbReference>
<dbReference type="PROSITE" id="PS50887">
    <property type="entry name" value="GGDEF"/>
    <property type="match status" value="1"/>
</dbReference>
<accession>A0ABR4WVE6</accession>
<feature type="domain" description="PAC" evidence="14">
    <location>
        <begin position="446"/>
        <end position="497"/>
    </location>
</feature>
<evidence type="ECO:0000256" key="11">
    <source>
        <dbReference type="ARBA" id="ARBA00023136"/>
    </source>
</evidence>
<evidence type="ECO:0000259" key="15">
    <source>
        <dbReference type="PROSITE" id="PS50885"/>
    </source>
</evidence>
<dbReference type="PANTHER" id="PTHR44757">
    <property type="entry name" value="DIGUANYLATE CYCLASE DGCP"/>
    <property type="match status" value="1"/>
</dbReference>
<dbReference type="InterPro" id="IPR035965">
    <property type="entry name" value="PAS-like_dom_sf"/>
</dbReference>
<sequence>MPFRLSTYWRHAQSLKGRLMLGLLATWIVVMALLLTFGWRTGDRLLESSSNTHLRYEARLIADDLTSQVASRLRSLERLANRLDVDRVPSPQHGLRHSEALLEWFDWLMVTDAEGRVSALWPENPDMQGVDLSFRDYFQHVRAFRRPYVSEPFHSLLSDIPMVVFAVPRRDELGRFQGMVGGALQLNGGRQGGGLFQRLDRLRLGEQGYASVMSDNGTYLYHPRDDKVLRTLPEEKRTDWQELALIGWEGEASELLSGERAGYKAYRQIWPAGWIVSVTLPRDQVMAPLEGWLKRLGGWFVLVAGLLLPLIGWLLWRLLSPLLRLKRQMQEVGRGHRQRVSLDTRMHELQQVADTFNHVEVERSQALASLEGRQAFLDAVLASSPVGMFVTDTEGALTYMNQALVELTGFKVYQEARHEWMRHIHPDDSATVLELWHHSMASGEDFLQQFRYYRRSGEPLWLEVHTRPAMAEDRVLGFVGTVKDITERREVEALRQWEAEHDPLTGLLNRRGFERRLEEALADWRKTGNPASLILFDLDHFKPINDEGGHALGDEMLRRIAQVVAWKVRRSDHVARQGGDEFAVLLPSCTVAHAEQLAQSLVEAVGEVEVSQGGRDFRVTLSLGLTSFQEGDERIATVIERADAAAYRAKRQGRNRAVTCEVSAESDDG</sequence>
<dbReference type="SMART" id="SM00091">
    <property type="entry name" value="PAS"/>
    <property type="match status" value="1"/>
</dbReference>
<dbReference type="InterPro" id="IPR033479">
    <property type="entry name" value="dCache_1"/>
</dbReference>
<dbReference type="InterPro" id="IPR003660">
    <property type="entry name" value="HAMP_dom"/>
</dbReference>
<comment type="caution">
    <text evidence="17">The sequence shown here is derived from an EMBL/GenBank/DDBJ whole genome shotgun (WGS) entry which is preliminary data.</text>
</comment>
<dbReference type="EMBL" id="JOKD01000013">
    <property type="protein sequence ID" value="KGE78708.1"/>
    <property type="molecule type" value="Genomic_DNA"/>
</dbReference>
<dbReference type="CDD" id="cd00130">
    <property type="entry name" value="PAS"/>
    <property type="match status" value="1"/>
</dbReference>
<feature type="domain" description="GGDEF" evidence="16">
    <location>
        <begin position="529"/>
        <end position="662"/>
    </location>
</feature>
<dbReference type="Pfam" id="PF00672">
    <property type="entry name" value="HAMP"/>
    <property type="match status" value="1"/>
</dbReference>
<dbReference type="InterPro" id="IPR052155">
    <property type="entry name" value="Biofilm_reg_signaling"/>
</dbReference>
<dbReference type="InterPro" id="IPR043128">
    <property type="entry name" value="Rev_trsase/Diguanyl_cyclase"/>
</dbReference>
<dbReference type="InterPro" id="IPR029787">
    <property type="entry name" value="Nucleotide_cyclase"/>
</dbReference>
<evidence type="ECO:0000313" key="17">
    <source>
        <dbReference type="EMBL" id="KGE78708.1"/>
    </source>
</evidence>
<dbReference type="CDD" id="cd18774">
    <property type="entry name" value="PDC2_HK_sensor"/>
    <property type="match status" value="1"/>
</dbReference>
<keyword evidence="2" id="KW-1003">Cell membrane</keyword>
<gene>
    <name evidence="17" type="ORF">FP66_01850</name>
</gene>
<keyword evidence="9 12" id="KW-1133">Transmembrane helix</keyword>
<feature type="transmembrane region" description="Helical" evidence="12">
    <location>
        <begin position="296"/>
        <end position="319"/>
    </location>
</feature>
<dbReference type="Proteomes" id="UP000029721">
    <property type="component" value="Unassembled WGS sequence"/>
</dbReference>
<dbReference type="InterPro" id="IPR000160">
    <property type="entry name" value="GGDEF_dom"/>
</dbReference>
<dbReference type="NCBIfam" id="TIGR00254">
    <property type="entry name" value="GGDEF"/>
    <property type="match status" value="1"/>
</dbReference>
<evidence type="ECO:0000313" key="18">
    <source>
        <dbReference type="Proteomes" id="UP000029721"/>
    </source>
</evidence>
<keyword evidence="11 12" id="KW-0472">Membrane</keyword>
<dbReference type="Gene3D" id="3.30.450.20">
    <property type="entry name" value="PAS domain"/>
    <property type="match status" value="2"/>
</dbReference>
<keyword evidence="10" id="KW-0902">Two-component regulatory system</keyword>
<evidence type="ECO:0000256" key="7">
    <source>
        <dbReference type="ARBA" id="ARBA00022777"/>
    </source>
</evidence>
<dbReference type="PROSITE" id="PS50113">
    <property type="entry name" value="PAC"/>
    <property type="match status" value="1"/>
</dbReference>
<dbReference type="Pfam" id="PF00989">
    <property type="entry name" value="PAS"/>
    <property type="match status" value="1"/>
</dbReference>
<dbReference type="Pfam" id="PF00990">
    <property type="entry name" value="GGDEF"/>
    <property type="match status" value="1"/>
</dbReference>
<comment type="subcellular location">
    <subcellularLocation>
        <location evidence="1">Cell membrane</location>
        <topology evidence="1">Multi-pass membrane protein</topology>
    </subcellularLocation>
</comment>
<keyword evidence="3" id="KW-0597">Phosphoprotein</keyword>
<keyword evidence="4" id="KW-0808">Transferase</keyword>
<proteinExistence type="predicted"/>
<dbReference type="RefSeq" id="WP_035594225.1">
    <property type="nucleotide sequence ID" value="NZ_JOKD01000013.1"/>
</dbReference>
<evidence type="ECO:0000259" key="16">
    <source>
        <dbReference type="PROSITE" id="PS50887"/>
    </source>
</evidence>
<evidence type="ECO:0000256" key="3">
    <source>
        <dbReference type="ARBA" id="ARBA00022553"/>
    </source>
</evidence>
<keyword evidence="18" id="KW-1185">Reference proteome</keyword>
<dbReference type="InterPro" id="IPR001610">
    <property type="entry name" value="PAC"/>
</dbReference>
<protein>
    <submittedName>
        <fullName evidence="17">Diguanylate cyclase</fullName>
    </submittedName>
</protein>
<keyword evidence="5 12" id="KW-0812">Transmembrane</keyword>
<dbReference type="PROSITE" id="PS50112">
    <property type="entry name" value="PAS"/>
    <property type="match status" value="1"/>
</dbReference>
<dbReference type="SMART" id="SM00267">
    <property type="entry name" value="GGDEF"/>
    <property type="match status" value="1"/>
</dbReference>
<dbReference type="Pfam" id="PF02743">
    <property type="entry name" value="dCache_1"/>
    <property type="match status" value="1"/>
</dbReference>
<dbReference type="SUPFAM" id="SSF103190">
    <property type="entry name" value="Sensory domain-like"/>
    <property type="match status" value="1"/>
</dbReference>
<dbReference type="InterPro" id="IPR013767">
    <property type="entry name" value="PAS_fold"/>
</dbReference>
<evidence type="ECO:0000256" key="6">
    <source>
        <dbReference type="ARBA" id="ARBA00022741"/>
    </source>
</evidence>
<dbReference type="PANTHER" id="PTHR44757:SF2">
    <property type="entry name" value="BIOFILM ARCHITECTURE MAINTENANCE PROTEIN MBAA"/>
    <property type="match status" value="1"/>
</dbReference>
<dbReference type="CDD" id="cd12914">
    <property type="entry name" value="PDC1_DGC_like"/>
    <property type="match status" value="1"/>
</dbReference>
<keyword evidence="8" id="KW-0067">ATP-binding</keyword>
<evidence type="ECO:0000256" key="4">
    <source>
        <dbReference type="ARBA" id="ARBA00022679"/>
    </source>
</evidence>
<evidence type="ECO:0000256" key="1">
    <source>
        <dbReference type="ARBA" id="ARBA00004651"/>
    </source>
</evidence>
<evidence type="ECO:0000259" key="14">
    <source>
        <dbReference type="PROSITE" id="PS50113"/>
    </source>
</evidence>
<evidence type="ECO:0000256" key="9">
    <source>
        <dbReference type="ARBA" id="ARBA00022989"/>
    </source>
</evidence>
<evidence type="ECO:0000256" key="5">
    <source>
        <dbReference type="ARBA" id="ARBA00022692"/>
    </source>
</evidence>
<evidence type="ECO:0000256" key="2">
    <source>
        <dbReference type="ARBA" id="ARBA00022475"/>
    </source>
</evidence>
<organism evidence="17 18">
    <name type="scientific">Halomonas salina</name>
    <dbReference type="NCBI Taxonomy" id="42565"/>
    <lineage>
        <taxon>Bacteria</taxon>
        <taxon>Pseudomonadati</taxon>
        <taxon>Pseudomonadota</taxon>
        <taxon>Gammaproteobacteria</taxon>
        <taxon>Oceanospirillales</taxon>
        <taxon>Halomonadaceae</taxon>
        <taxon>Halomonas</taxon>
    </lineage>
</organism>
<dbReference type="InterPro" id="IPR029151">
    <property type="entry name" value="Sensor-like_sf"/>
</dbReference>